<gene>
    <name evidence="7" type="ORF">DC094_00855</name>
</gene>
<evidence type="ECO:0000256" key="1">
    <source>
        <dbReference type="ARBA" id="ARBA00022475"/>
    </source>
</evidence>
<dbReference type="Proteomes" id="UP000244906">
    <property type="component" value="Unassembled WGS sequence"/>
</dbReference>
<evidence type="ECO:0000259" key="6">
    <source>
        <dbReference type="Pfam" id="PF06305"/>
    </source>
</evidence>
<evidence type="ECO:0000313" key="7">
    <source>
        <dbReference type="EMBL" id="PVZ71619.1"/>
    </source>
</evidence>
<evidence type="ECO:0000256" key="2">
    <source>
        <dbReference type="ARBA" id="ARBA00022692"/>
    </source>
</evidence>
<keyword evidence="2 5" id="KW-0812">Transmembrane</keyword>
<evidence type="ECO:0000256" key="3">
    <source>
        <dbReference type="ARBA" id="ARBA00022989"/>
    </source>
</evidence>
<dbReference type="AlphaFoldDB" id="A0A2V1GYV2"/>
<dbReference type="InterPro" id="IPR010445">
    <property type="entry name" value="LapA_dom"/>
</dbReference>
<feature type="transmembrane region" description="Helical" evidence="5">
    <location>
        <begin position="12"/>
        <end position="35"/>
    </location>
</feature>
<reference evidence="7 8" key="1">
    <citation type="submission" date="2018-04" db="EMBL/GenBank/DDBJ databases">
        <title>Thalassorhabdus spongiae gen. nov., sp. nov., isolated from a marine sponge in South-West Iceland.</title>
        <authorList>
            <person name="Knobloch S."/>
            <person name="Daussin A."/>
            <person name="Johannsson R."/>
            <person name="Marteinsson V.T."/>
        </authorList>
    </citation>
    <scope>NUCLEOTIDE SEQUENCE [LARGE SCALE GENOMIC DNA]</scope>
    <source>
        <strain evidence="7 8">Hp12</strain>
    </source>
</reference>
<dbReference type="EMBL" id="QDDL01000001">
    <property type="protein sequence ID" value="PVZ71619.1"/>
    <property type="molecule type" value="Genomic_DNA"/>
</dbReference>
<proteinExistence type="predicted"/>
<keyword evidence="4 5" id="KW-0472">Membrane</keyword>
<dbReference type="Pfam" id="PF06305">
    <property type="entry name" value="LapA_dom"/>
    <property type="match status" value="1"/>
</dbReference>
<accession>A0A2V1GYV2</accession>
<dbReference type="GO" id="GO:0005886">
    <property type="term" value="C:plasma membrane"/>
    <property type="evidence" value="ECO:0007669"/>
    <property type="project" value="InterPro"/>
</dbReference>
<organism evidence="7 8">
    <name type="scientific">Pelagibaculum spongiae</name>
    <dbReference type="NCBI Taxonomy" id="2080658"/>
    <lineage>
        <taxon>Bacteria</taxon>
        <taxon>Pseudomonadati</taxon>
        <taxon>Pseudomonadota</taxon>
        <taxon>Gammaproteobacteria</taxon>
        <taxon>Oceanospirillales</taxon>
        <taxon>Pelagibaculum</taxon>
    </lineage>
</organism>
<keyword evidence="1" id="KW-1003">Cell membrane</keyword>
<keyword evidence="8" id="KW-1185">Reference proteome</keyword>
<protein>
    <recommendedName>
        <fullName evidence="6">Lipopolysaccharide assembly protein A domain-containing protein</fullName>
    </recommendedName>
</protein>
<comment type="caution">
    <text evidence="7">The sequence shown here is derived from an EMBL/GenBank/DDBJ whole genome shotgun (WGS) entry which is preliminary data.</text>
</comment>
<name>A0A2V1GYV2_9GAMM</name>
<sequence>MVHMHIGGAMRTIRILIMLTLSLAIVGYGIGFGMINSETITINYLLVEQSWPVGLHVSLALLLGASAGFIAALGFTLKKNPPREG</sequence>
<evidence type="ECO:0000256" key="5">
    <source>
        <dbReference type="SAM" id="Phobius"/>
    </source>
</evidence>
<feature type="domain" description="Lipopolysaccharide assembly protein A" evidence="6">
    <location>
        <begin position="36"/>
        <end position="79"/>
    </location>
</feature>
<keyword evidence="3 5" id="KW-1133">Transmembrane helix</keyword>
<feature type="transmembrane region" description="Helical" evidence="5">
    <location>
        <begin position="55"/>
        <end position="77"/>
    </location>
</feature>
<evidence type="ECO:0000313" key="8">
    <source>
        <dbReference type="Proteomes" id="UP000244906"/>
    </source>
</evidence>
<evidence type="ECO:0000256" key="4">
    <source>
        <dbReference type="ARBA" id="ARBA00023136"/>
    </source>
</evidence>